<organism evidence="1 2">
    <name type="scientific">Proteus mirabilis</name>
    <dbReference type="NCBI Taxonomy" id="584"/>
    <lineage>
        <taxon>Bacteria</taxon>
        <taxon>Pseudomonadati</taxon>
        <taxon>Pseudomonadota</taxon>
        <taxon>Gammaproteobacteria</taxon>
        <taxon>Enterobacterales</taxon>
        <taxon>Morganellaceae</taxon>
        <taxon>Proteus</taxon>
    </lineage>
</organism>
<evidence type="ECO:0000313" key="2">
    <source>
        <dbReference type="Proteomes" id="UP001171165"/>
    </source>
</evidence>
<evidence type="ECO:0000313" key="1">
    <source>
        <dbReference type="EMBL" id="EKW9778336.1"/>
    </source>
</evidence>
<accession>A0AAN3YX49</accession>
<protein>
    <submittedName>
        <fullName evidence="1">Uncharacterized protein</fullName>
    </submittedName>
</protein>
<name>A0AAN3YX49_PROMI</name>
<dbReference type="Proteomes" id="UP001171165">
    <property type="component" value="Unassembled WGS sequence"/>
</dbReference>
<comment type="caution">
    <text evidence="1">The sequence shown here is derived from an EMBL/GenBank/DDBJ whole genome shotgun (WGS) entry which is preliminary data.</text>
</comment>
<proteinExistence type="predicted"/>
<dbReference type="RefSeq" id="WP_049202934.1">
    <property type="nucleotide sequence ID" value="NZ_CAXOKR010000007.1"/>
</dbReference>
<sequence length="111" mass="13027">MVEHIESKTIDITQDEVNALKKLIMYVKFSCEENESLQYASSYSINSFFDKLIDIDCFGKAAKEFYSKRNINNENFITKKINDDQEKSINKMDESVLQEVFKEALHPFKIK</sequence>
<dbReference type="EMBL" id="ABKSPD020000037">
    <property type="protein sequence ID" value="EKW9778336.1"/>
    <property type="molecule type" value="Genomic_DNA"/>
</dbReference>
<dbReference type="AlphaFoldDB" id="A0AAN3YX49"/>
<reference evidence="1" key="1">
    <citation type="submission" date="2023-06" db="EMBL/GenBank/DDBJ databases">
        <authorList>
            <consortium name="Clinical and Environmental Microbiology Branch: Whole genome sequencing antimicrobial resistance pathogens in the healthcare setting"/>
        </authorList>
    </citation>
    <scope>NUCLEOTIDE SEQUENCE</scope>
    <source>
        <strain evidence="1">Microbial</strain>
    </source>
</reference>
<gene>
    <name evidence="1" type="ORF">PW210_004234</name>
</gene>